<keyword evidence="5" id="KW-1185">Reference proteome</keyword>
<feature type="compositionally biased region" description="Basic and acidic residues" evidence="1">
    <location>
        <begin position="475"/>
        <end position="486"/>
    </location>
</feature>
<feature type="compositionally biased region" description="Low complexity" evidence="1">
    <location>
        <begin position="657"/>
        <end position="676"/>
    </location>
</feature>
<evidence type="ECO:0000313" key="5">
    <source>
        <dbReference type="Proteomes" id="UP000217954"/>
    </source>
</evidence>
<dbReference type="AlphaFoldDB" id="A0A1Z4F0U5"/>
<keyword evidence="4" id="KW-0255">Endonuclease</keyword>
<gene>
    <name evidence="4" type="ORF">MSTE_03506</name>
</gene>
<sequence>MKALAVLVAVALPLTGVQLPASTPAPSAAEQFGLAATTAFQNSANGLDTSLTSAERSAGLPVNPAAGLVSQSPAGPVEMALPANLGGGQLTRAGQMVYPDQGAGFDLLAENTRDGYRTVARINGPDGVRSVTTYVSTPADTVMLMHSSGHLTLNRATEQAETLGVMSPAEARDATGRIVYSAYVAKQVAPQLYQVSEVISPTESTTWPVYVDPPISVGGDYSQFGWSDVDHTLDAIGHGFVKAGEAIGKAFEPLADGQQLQAQAVGDQVRQHPLESAVIVGSSALMATGVGSAAGAGVLARVSLTLNIAATGTEAVAATDPNNKGLQNFSAGMQILAAVTPQGLAKKTVENVAENALEQGVKKADDIASEASTLTRVTPETATNPAQLAREVGEAGKAPVVPKAPNAPPGKYVPEVHPACTGMNCGHVTEHPTAVYSEKDMAGHYQHKAETAPDVMTKETAEQTKINRRGNMRGTKPEPGMHRDESPPASSAESRDGKADVKHLPADESIKERDLLRTLYTRFKIKPGDNYQFAYRNNQGELNCQRCVLKPPTAPQSPARVPERPSSPADLRQVQAARAEQASQTQRSKALQGARMVNSVSQQQAQHNNEPQTVHARRESEAQQRDNQAVRNTSTTNQARDHAREGARPSQNTASTHNGNSSSHDSGSHSKSNGSKKNNKGNGKGNRAKRSRTGRH</sequence>
<feature type="compositionally biased region" description="Basic and acidic residues" evidence="1">
    <location>
        <begin position="493"/>
        <end position="506"/>
    </location>
</feature>
<feature type="region of interest" description="Disordered" evidence="1">
    <location>
        <begin position="549"/>
        <end position="696"/>
    </location>
</feature>
<feature type="compositionally biased region" description="Basic residues" evidence="1">
    <location>
        <begin position="686"/>
        <end position="696"/>
    </location>
</feature>
<feature type="signal peptide" evidence="2">
    <location>
        <begin position="1"/>
        <end position="21"/>
    </location>
</feature>
<reference evidence="5" key="1">
    <citation type="journal article" date="2017" name="Genome Announc.">
        <title>Complete Genome Sequence of Mycobacterium stephanolepidis.</title>
        <authorList>
            <person name="Fukano H."/>
            <person name="Yoshida M."/>
            <person name="Katayama Y."/>
            <person name="Omatsu T."/>
            <person name="Mizutani T."/>
            <person name="Kurata O."/>
            <person name="Wada S."/>
            <person name="Hoshino Y."/>
        </authorList>
    </citation>
    <scope>NUCLEOTIDE SEQUENCE [LARGE SCALE GENOMIC DNA]</scope>
    <source>
        <strain evidence="5">NJB0901</strain>
    </source>
</reference>
<evidence type="ECO:0000256" key="1">
    <source>
        <dbReference type="SAM" id="MobiDB-lite"/>
    </source>
</evidence>
<dbReference type="RefSeq" id="WP_096503044.1">
    <property type="nucleotide sequence ID" value="NZ_AP018165.1"/>
</dbReference>
<evidence type="ECO:0000259" key="3">
    <source>
        <dbReference type="Pfam" id="PF14040"/>
    </source>
</evidence>
<accession>A0A1Z4F0U5</accession>
<feature type="compositionally biased region" description="Basic and acidic residues" evidence="1">
    <location>
        <begin position="448"/>
        <end position="462"/>
    </location>
</feature>
<feature type="chain" id="PRO_5013209995" evidence="2">
    <location>
        <begin position="22"/>
        <end position="696"/>
    </location>
</feature>
<name>A0A1Z4F0U5_9MYCO</name>
<feature type="compositionally biased region" description="Polar residues" evidence="1">
    <location>
        <begin position="625"/>
        <end position="638"/>
    </location>
</feature>
<dbReference type="InterPro" id="IPR029476">
    <property type="entry name" value="DNase_NucA_NucB"/>
</dbReference>
<evidence type="ECO:0000256" key="2">
    <source>
        <dbReference type="SAM" id="SignalP"/>
    </source>
</evidence>
<dbReference type="GO" id="GO:0004519">
    <property type="term" value="F:endonuclease activity"/>
    <property type="evidence" value="ECO:0007669"/>
    <property type="project" value="UniProtKB-KW"/>
</dbReference>
<dbReference type="OrthoDB" id="4607106at2"/>
<protein>
    <submittedName>
        <fullName evidence="4">HNH endonuclease</fullName>
    </submittedName>
</protein>
<evidence type="ECO:0000313" key="4">
    <source>
        <dbReference type="EMBL" id="BAX98807.1"/>
    </source>
</evidence>
<dbReference type="EMBL" id="AP018165">
    <property type="protein sequence ID" value="BAX98807.1"/>
    <property type="molecule type" value="Genomic_DNA"/>
</dbReference>
<dbReference type="Proteomes" id="UP000217954">
    <property type="component" value="Chromosome"/>
</dbReference>
<dbReference type="Pfam" id="PF14040">
    <property type="entry name" value="DNase_NucA_NucB"/>
    <property type="match status" value="1"/>
</dbReference>
<feature type="domain" description="Deoxyribonuclease NucA/NucB" evidence="3">
    <location>
        <begin position="444"/>
        <end position="533"/>
    </location>
</feature>
<proteinExistence type="predicted"/>
<reference evidence="4 5" key="2">
    <citation type="journal article" date="2017" name="Int. J. Syst. Evol. Microbiol.">
        <title>Mycobacterium stephanolepidis sp. nov., a rapidly growing species related to Mycobacterium chelonae, isolated from marine teleost fish, Stephanolepis cirrhifer.</title>
        <authorList>
            <person name="Fukano H."/>
            <person name="Wada S."/>
            <person name="Kurata O."/>
            <person name="Katayama K."/>
            <person name="Fujiwara N."/>
            <person name="Hoshino Y."/>
        </authorList>
    </citation>
    <scope>NUCLEOTIDE SEQUENCE [LARGE SCALE GENOMIC DNA]</scope>
    <source>
        <strain evidence="4 5">NJB0901</strain>
    </source>
</reference>
<keyword evidence="4" id="KW-0540">Nuclease</keyword>
<organism evidence="4 5">
    <name type="scientific">[Mycobacterium] stephanolepidis</name>
    <dbReference type="NCBI Taxonomy" id="1520670"/>
    <lineage>
        <taxon>Bacteria</taxon>
        <taxon>Bacillati</taxon>
        <taxon>Actinomycetota</taxon>
        <taxon>Actinomycetes</taxon>
        <taxon>Mycobacteriales</taxon>
        <taxon>Mycobacteriaceae</taxon>
        <taxon>Mycobacteroides</taxon>
    </lineage>
</organism>
<dbReference type="KEGG" id="mste:MSTE_03506"/>
<keyword evidence="4" id="KW-0378">Hydrolase</keyword>
<feature type="region of interest" description="Disordered" evidence="1">
    <location>
        <begin position="448"/>
        <end position="506"/>
    </location>
</feature>
<keyword evidence="2" id="KW-0732">Signal</keyword>
<feature type="compositionally biased region" description="Polar residues" evidence="1">
    <location>
        <begin position="598"/>
        <end position="612"/>
    </location>
</feature>